<protein>
    <submittedName>
        <fullName evidence="1">Uncharacterized protein</fullName>
    </submittedName>
</protein>
<gene>
    <name evidence="1" type="ORF">KDN34_07610</name>
</gene>
<proteinExistence type="predicted"/>
<accession>A0ABX7YY68</accession>
<sequence length="87" mass="9987">MSKPNCHDAMTLMLKEIRLKIPFDLPETTICGGDCRGCSKKMLELLDTEASYWESMIDQQVPTLADLKNLQLLALRTFKILHRNHLV</sequence>
<evidence type="ECO:0000313" key="2">
    <source>
        <dbReference type="Proteomes" id="UP000679575"/>
    </source>
</evidence>
<dbReference type="EMBL" id="CP073587">
    <property type="protein sequence ID" value="QUN07276.1"/>
    <property type="molecule type" value="Genomic_DNA"/>
</dbReference>
<evidence type="ECO:0000313" key="1">
    <source>
        <dbReference type="EMBL" id="QUN07276.1"/>
    </source>
</evidence>
<name>A0ABX7YY68_9GAMM</name>
<reference evidence="1 2" key="1">
    <citation type="submission" date="2021-04" db="EMBL/GenBank/DDBJ databases">
        <title>Novel species identification of genus Shewanella.</title>
        <authorList>
            <person name="Liu G."/>
        </authorList>
    </citation>
    <scope>NUCLEOTIDE SEQUENCE [LARGE SCALE GENOMIC DNA]</scope>
    <source>
        <strain evidence="1 2">FJAT-54481</strain>
    </source>
</reference>
<organism evidence="1 2">
    <name type="scientific">Shewanella yunxiaonensis</name>
    <dbReference type="NCBI Taxonomy" id="2829809"/>
    <lineage>
        <taxon>Bacteria</taxon>
        <taxon>Pseudomonadati</taxon>
        <taxon>Pseudomonadota</taxon>
        <taxon>Gammaproteobacteria</taxon>
        <taxon>Alteromonadales</taxon>
        <taxon>Shewanellaceae</taxon>
        <taxon>Shewanella</taxon>
    </lineage>
</organism>
<keyword evidence="2" id="KW-1185">Reference proteome</keyword>
<dbReference type="Proteomes" id="UP000679575">
    <property type="component" value="Chromosome"/>
</dbReference>